<feature type="domain" description="POTRA" evidence="10">
    <location>
        <begin position="60"/>
        <end position="128"/>
    </location>
</feature>
<dbReference type="InterPro" id="IPR034746">
    <property type="entry name" value="POTRA"/>
</dbReference>
<evidence type="ECO:0000256" key="1">
    <source>
        <dbReference type="ARBA" id="ARBA00004370"/>
    </source>
</evidence>
<evidence type="ECO:0000313" key="11">
    <source>
        <dbReference type="EMBL" id="MFC7748678.1"/>
    </source>
</evidence>
<protein>
    <submittedName>
        <fullName evidence="11">Cell division protein FtsQ/DivIB</fullName>
    </submittedName>
</protein>
<dbReference type="PANTHER" id="PTHR37820:SF1">
    <property type="entry name" value="CELL DIVISION PROTEIN FTSQ"/>
    <property type="match status" value="1"/>
</dbReference>
<dbReference type="PROSITE" id="PS51779">
    <property type="entry name" value="POTRA"/>
    <property type="match status" value="1"/>
</dbReference>
<comment type="caution">
    <text evidence="11">The sequence shown here is derived from an EMBL/GenBank/DDBJ whole genome shotgun (WGS) entry which is preliminary data.</text>
</comment>
<keyword evidence="3 11" id="KW-0132">Cell division</keyword>
<organism evidence="11 12">
    <name type="scientific">Paenibacillus thermoaerophilus</name>
    <dbReference type="NCBI Taxonomy" id="1215385"/>
    <lineage>
        <taxon>Bacteria</taxon>
        <taxon>Bacillati</taxon>
        <taxon>Bacillota</taxon>
        <taxon>Bacilli</taxon>
        <taxon>Bacillales</taxon>
        <taxon>Paenibacillaceae</taxon>
        <taxon>Paenibacillus</taxon>
    </lineage>
</organism>
<keyword evidence="4 9" id="KW-0812">Transmembrane</keyword>
<dbReference type="Gene3D" id="3.10.20.310">
    <property type="entry name" value="membrane protein fhac"/>
    <property type="match status" value="1"/>
</dbReference>
<gene>
    <name evidence="11" type="ORF">ACFQWB_01790</name>
</gene>
<dbReference type="PANTHER" id="PTHR37820">
    <property type="entry name" value="CELL DIVISION PROTEIN DIVIB"/>
    <property type="match status" value="1"/>
</dbReference>
<dbReference type="Pfam" id="PF08478">
    <property type="entry name" value="POTRA_1"/>
    <property type="match status" value="1"/>
</dbReference>
<dbReference type="InterPro" id="IPR013685">
    <property type="entry name" value="POTRA_FtsQ_type"/>
</dbReference>
<feature type="transmembrane region" description="Helical" evidence="9">
    <location>
        <begin position="38"/>
        <end position="55"/>
    </location>
</feature>
<evidence type="ECO:0000256" key="5">
    <source>
        <dbReference type="ARBA" id="ARBA00022989"/>
    </source>
</evidence>
<evidence type="ECO:0000256" key="7">
    <source>
        <dbReference type="ARBA" id="ARBA00023306"/>
    </source>
</evidence>
<evidence type="ECO:0000256" key="3">
    <source>
        <dbReference type="ARBA" id="ARBA00022618"/>
    </source>
</evidence>
<evidence type="ECO:0000256" key="6">
    <source>
        <dbReference type="ARBA" id="ARBA00023136"/>
    </source>
</evidence>
<proteinExistence type="predicted"/>
<keyword evidence="2" id="KW-1003">Cell membrane</keyword>
<evidence type="ECO:0000313" key="12">
    <source>
        <dbReference type="Proteomes" id="UP001596528"/>
    </source>
</evidence>
<dbReference type="RefSeq" id="WP_170209383.1">
    <property type="nucleotide sequence ID" value="NZ_JBHTGQ010000002.1"/>
</dbReference>
<keyword evidence="5 9" id="KW-1133">Transmembrane helix</keyword>
<dbReference type="Proteomes" id="UP001596528">
    <property type="component" value="Unassembled WGS sequence"/>
</dbReference>
<name>A0ABW2V354_9BACL</name>
<dbReference type="GO" id="GO:0051301">
    <property type="term" value="P:cell division"/>
    <property type="evidence" value="ECO:0007669"/>
    <property type="project" value="UniProtKB-KW"/>
</dbReference>
<dbReference type="EMBL" id="JBHTGQ010000002">
    <property type="protein sequence ID" value="MFC7748678.1"/>
    <property type="molecule type" value="Genomic_DNA"/>
</dbReference>
<keyword evidence="7" id="KW-0131">Cell cycle</keyword>
<reference evidence="12" key="1">
    <citation type="journal article" date="2019" name="Int. J. Syst. Evol. Microbiol.">
        <title>The Global Catalogue of Microorganisms (GCM) 10K type strain sequencing project: providing services to taxonomists for standard genome sequencing and annotation.</title>
        <authorList>
            <consortium name="The Broad Institute Genomics Platform"/>
            <consortium name="The Broad Institute Genome Sequencing Center for Infectious Disease"/>
            <person name="Wu L."/>
            <person name="Ma J."/>
        </authorList>
    </citation>
    <scope>NUCLEOTIDE SEQUENCE [LARGE SCALE GENOMIC DNA]</scope>
    <source>
        <strain evidence="12">JCM 18657</strain>
    </source>
</reference>
<evidence type="ECO:0000256" key="4">
    <source>
        <dbReference type="ARBA" id="ARBA00022692"/>
    </source>
</evidence>
<keyword evidence="6 9" id="KW-0472">Membrane</keyword>
<accession>A0ABW2V354</accession>
<evidence type="ECO:0000256" key="9">
    <source>
        <dbReference type="SAM" id="Phobius"/>
    </source>
</evidence>
<sequence length="285" mass="31821">MSARKSGPPQPATGAKPDLRMPVLPKADKPPRRSYRRLTAVIVLFFFILFGVLFFQSSISKVGRIEVSGNAMALAEEIVQASGVEPGDHFFGFRGKTVEERVRKLPVVADVAVAKIFPGLVRIEVKEHPKVAYQLEPDGKLSMVLANGHKLPANPLSVPDRPLLTGWGDNDPWKAKLTAQLAKIPDQMLYDLSEIRPAPSEHFPDKIRMYTRSHYEVIARIDNLPEKIELLDDLIYKQRQKETELNKSEPGYFTMLDTVYFTPYAEAANHAPEASVPEPSAAPRP</sequence>
<keyword evidence="12" id="KW-1185">Reference proteome</keyword>
<dbReference type="InterPro" id="IPR050487">
    <property type="entry name" value="FtsQ_DivIB"/>
</dbReference>
<evidence type="ECO:0000259" key="10">
    <source>
        <dbReference type="PROSITE" id="PS51779"/>
    </source>
</evidence>
<evidence type="ECO:0000256" key="2">
    <source>
        <dbReference type="ARBA" id="ARBA00022475"/>
    </source>
</evidence>
<comment type="subcellular location">
    <subcellularLocation>
        <location evidence="1">Membrane</location>
    </subcellularLocation>
</comment>
<evidence type="ECO:0000256" key="8">
    <source>
        <dbReference type="SAM" id="MobiDB-lite"/>
    </source>
</evidence>
<feature type="region of interest" description="Disordered" evidence="8">
    <location>
        <begin position="1"/>
        <end position="30"/>
    </location>
</feature>
<dbReference type="Gene3D" id="3.40.50.10960">
    <property type="match status" value="1"/>
</dbReference>